<gene>
    <name evidence="10" type="ORF">ECRASSUSDP1_LOCUS2384</name>
</gene>
<evidence type="ECO:0000313" key="10">
    <source>
        <dbReference type="EMBL" id="CAI2361075.1"/>
    </source>
</evidence>
<keyword evidence="3" id="KW-0999">Mitochondrion inner membrane</keyword>
<dbReference type="GO" id="GO:0043022">
    <property type="term" value="F:ribosome binding"/>
    <property type="evidence" value="ECO:0007669"/>
    <property type="project" value="InterPro"/>
</dbReference>
<dbReference type="Pfam" id="PF07766">
    <property type="entry name" value="LETM1_RBD"/>
    <property type="match status" value="2"/>
</dbReference>
<reference evidence="10" key="1">
    <citation type="submission" date="2023-07" db="EMBL/GenBank/DDBJ databases">
        <authorList>
            <consortium name="AG Swart"/>
            <person name="Singh M."/>
            <person name="Singh A."/>
            <person name="Seah K."/>
            <person name="Emmerich C."/>
        </authorList>
    </citation>
    <scope>NUCLEOTIDE SEQUENCE</scope>
    <source>
        <strain evidence="10">DP1</strain>
    </source>
</reference>
<dbReference type="GO" id="GO:0005743">
    <property type="term" value="C:mitochondrial inner membrane"/>
    <property type="evidence" value="ECO:0007669"/>
    <property type="project" value="UniProtKB-SubCell"/>
</dbReference>
<evidence type="ECO:0000256" key="2">
    <source>
        <dbReference type="ARBA" id="ARBA00022692"/>
    </source>
</evidence>
<organism evidence="10 11">
    <name type="scientific">Euplotes crassus</name>
    <dbReference type="NCBI Taxonomy" id="5936"/>
    <lineage>
        <taxon>Eukaryota</taxon>
        <taxon>Sar</taxon>
        <taxon>Alveolata</taxon>
        <taxon>Ciliophora</taxon>
        <taxon>Intramacronucleata</taxon>
        <taxon>Spirotrichea</taxon>
        <taxon>Hypotrichia</taxon>
        <taxon>Euplotida</taxon>
        <taxon>Euplotidae</taxon>
        <taxon>Moneuplotes</taxon>
    </lineage>
</organism>
<evidence type="ECO:0000256" key="7">
    <source>
        <dbReference type="PROSITE-ProRule" id="PRU01094"/>
    </source>
</evidence>
<comment type="caution">
    <text evidence="10">The sequence shown here is derived from an EMBL/GenBank/DDBJ whole genome shotgun (WGS) entry which is preliminary data.</text>
</comment>
<dbReference type="InterPro" id="IPR033122">
    <property type="entry name" value="LETM1-like_RBD"/>
</dbReference>
<sequence length="648" mass="77085">MIARQCGMRLRASFTTMRRPCNSLSMFQSKRFFSLLKKSSGKPDTTLKEDSSTNEDSKFIYQTDFIDRQGKKVLLCRDAFKEFSSRLGEGEKKPTQRELIKKRRESERGMINLQKSYSEKFKLKASFVSRDMRELLLNCKKLEIMLILWKNKEFCLRNFKKFKLIMKHIWIEIKKIGTGMKTLHNDVKYSIKTTKDTEMKEYGSYSFTSRVKIRQTWADVFKFIPFSVFIIIPGADLLIPFYLVIFPNALPSQFQSDAGKSKKLNDLVELQKMSAHKLSKMFPQRLSEALKEREIDPDDKIKITELRRKFKEKDFLTTDLLDYRKIFKVYINFQYTSTKALMAICNMMSLQPITGLNTINNILKVFRVKIPIDHPAVEWMTRRILFREFSLYMKKLRRDDSYLQFEEIEDLDEPTLNRLCFERGLPISILTRNQKLRELKKWRALSTLRNVPDSLLVYLRVMKFDNIKTHHDNFVDEYHILRRCPHEIYYFEKQKMFEEALAVDDLRKLVNNINENLRTNKNEVKFSGDDLDNYSDFLERLTDRFSSLDTEIQNTYKFGSLFLEYLENKLIIDYLLEGKQKELEEEAPDLANRAKDIYGNEFYYSIPNKKESITEESKWYKVLSSKRSEIENKLSSKVPEQYMQELIA</sequence>
<comment type="subcellular location">
    <subcellularLocation>
        <location evidence="1">Mitochondrion inner membrane</location>
        <topology evidence="1">Single-pass membrane protein</topology>
    </subcellularLocation>
</comment>
<dbReference type="PROSITE" id="PS51758">
    <property type="entry name" value="LETM1_RBD"/>
    <property type="match status" value="1"/>
</dbReference>
<feature type="domain" description="Letm1 RBD" evidence="9">
    <location>
        <begin position="266"/>
        <end position="543"/>
    </location>
</feature>
<dbReference type="AlphaFoldDB" id="A0AAD1U2W7"/>
<dbReference type="EMBL" id="CAMPGE010002274">
    <property type="protein sequence ID" value="CAI2361075.1"/>
    <property type="molecule type" value="Genomic_DNA"/>
</dbReference>
<name>A0AAD1U2W7_EUPCR</name>
<evidence type="ECO:0000256" key="6">
    <source>
        <dbReference type="ARBA" id="ARBA00023136"/>
    </source>
</evidence>
<evidence type="ECO:0000256" key="3">
    <source>
        <dbReference type="ARBA" id="ARBA00022792"/>
    </source>
</evidence>
<dbReference type="GO" id="GO:0030003">
    <property type="term" value="P:intracellular monoatomic cation homeostasis"/>
    <property type="evidence" value="ECO:0007669"/>
    <property type="project" value="TreeGrafter"/>
</dbReference>
<evidence type="ECO:0000256" key="1">
    <source>
        <dbReference type="ARBA" id="ARBA00004434"/>
    </source>
</evidence>
<evidence type="ECO:0000256" key="5">
    <source>
        <dbReference type="ARBA" id="ARBA00023128"/>
    </source>
</evidence>
<proteinExistence type="predicted"/>
<evidence type="ECO:0000313" key="11">
    <source>
        <dbReference type="Proteomes" id="UP001295684"/>
    </source>
</evidence>
<keyword evidence="2 8" id="KW-0812">Transmembrane</keyword>
<protein>
    <recommendedName>
        <fullName evidence="9">Letm1 RBD domain-containing protein</fullName>
    </recommendedName>
</protein>
<feature type="transmembrane region" description="Helical" evidence="8">
    <location>
        <begin position="220"/>
        <end position="245"/>
    </location>
</feature>
<accession>A0AAD1U2W7</accession>
<dbReference type="InterPro" id="IPR044202">
    <property type="entry name" value="LETM1/MDM38-like"/>
</dbReference>
<keyword evidence="4 8" id="KW-1133">Transmembrane helix</keyword>
<keyword evidence="6 8" id="KW-0472">Membrane</keyword>
<dbReference type="PANTHER" id="PTHR14009:SF1">
    <property type="entry name" value="MITOCHONDRIAL PROTON_CALCIUM EXCHANGER PROTEIN"/>
    <property type="match status" value="1"/>
</dbReference>
<keyword evidence="11" id="KW-1185">Reference proteome</keyword>
<evidence type="ECO:0000256" key="4">
    <source>
        <dbReference type="ARBA" id="ARBA00022989"/>
    </source>
</evidence>
<evidence type="ECO:0000256" key="8">
    <source>
        <dbReference type="SAM" id="Phobius"/>
    </source>
</evidence>
<dbReference type="Proteomes" id="UP001295684">
    <property type="component" value="Unassembled WGS sequence"/>
</dbReference>
<evidence type="ECO:0000259" key="9">
    <source>
        <dbReference type="PROSITE" id="PS51758"/>
    </source>
</evidence>
<keyword evidence="5 7" id="KW-0496">Mitochondrion</keyword>
<dbReference type="PANTHER" id="PTHR14009">
    <property type="entry name" value="LEUCINE ZIPPER-EF-HAND CONTAINING TRANSMEMBRANE PROTEIN"/>
    <property type="match status" value="1"/>
</dbReference>